<dbReference type="RefSeq" id="WP_196147156.1">
    <property type="nucleotide sequence ID" value="NZ_JADMLG010000001.1"/>
</dbReference>
<dbReference type="EMBL" id="JADMLG010000001">
    <property type="protein sequence ID" value="MBH0774790.1"/>
    <property type="molecule type" value="Genomic_DNA"/>
</dbReference>
<organism evidence="1 2">
    <name type="scientific">Nocardia bovistercoris</name>
    <dbReference type="NCBI Taxonomy" id="2785916"/>
    <lineage>
        <taxon>Bacteria</taxon>
        <taxon>Bacillati</taxon>
        <taxon>Actinomycetota</taxon>
        <taxon>Actinomycetes</taxon>
        <taxon>Mycobacteriales</taxon>
        <taxon>Nocardiaceae</taxon>
        <taxon>Nocardia</taxon>
    </lineage>
</organism>
<gene>
    <name evidence="1" type="ORF">IT779_00635</name>
</gene>
<sequence>MAEETLFGAFVEDAKSGALRVRMEPQVFVDIDKACQDLILELSLAQNDARALGERSVWGLGETNPRLWSALELVTFFREKAFGGPNNAYDTFGEYIAATQQLQSLFATIRETYERTDENFARRLREIRV</sequence>
<evidence type="ECO:0000313" key="1">
    <source>
        <dbReference type="EMBL" id="MBH0774790.1"/>
    </source>
</evidence>
<reference evidence="1" key="1">
    <citation type="submission" date="2020-11" db="EMBL/GenBank/DDBJ databases">
        <title>Nocardia NEAU-351.nov., a novel actinomycete isolated from the cow dung.</title>
        <authorList>
            <person name="Zhang X."/>
        </authorList>
    </citation>
    <scope>NUCLEOTIDE SEQUENCE</scope>
    <source>
        <strain evidence="1">NEAU-351</strain>
    </source>
</reference>
<protein>
    <submittedName>
        <fullName evidence="1">Uncharacterized protein</fullName>
    </submittedName>
</protein>
<evidence type="ECO:0000313" key="2">
    <source>
        <dbReference type="Proteomes" id="UP000655751"/>
    </source>
</evidence>
<accession>A0A931I7E9</accession>
<dbReference type="Proteomes" id="UP000655751">
    <property type="component" value="Unassembled WGS sequence"/>
</dbReference>
<proteinExistence type="predicted"/>
<name>A0A931I7E9_9NOCA</name>
<comment type="caution">
    <text evidence="1">The sequence shown here is derived from an EMBL/GenBank/DDBJ whole genome shotgun (WGS) entry which is preliminary data.</text>
</comment>
<keyword evidence="2" id="KW-1185">Reference proteome</keyword>
<dbReference type="AlphaFoldDB" id="A0A931I7E9"/>